<accession>A0A2P5IB84</accession>
<gene>
    <name evidence="1" type="ORF">DHEL01_v201903</name>
</gene>
<keyword evidence="2" id="KW-1185">Reference proteome</keyword>
<protein>
    <submittedName>
        <fullName evidence="1">Uncharacterized protein</fullName>
    </submittedName>
</protein>
<dbReference type="Proteomes" id="UP000094444">
    <property type="component" value="Unassembled WGS sequence"/>
</dbReference>
<reference evidence="1" key="1">
    <citation type="submission" date="2017-09" db="EMBL/GenBank/DDBJ databases">
        <title>Polyketide synthases of a Diaporthe helianthi virulent isolate.</title>
        <authorList>
            <person name="Baroncelli R."/>
        </authorList>
    </citation>
    <scope>NUCLEOTIDE SEQUENCE [LARGE SCALE GENOMIC DNA]</scope>
    <source>
        <strain evidence="1">7/96</strain>
    </source>
</reference>
<dbReference type="InParanoid" id="A0A2P5IB84"/>
<evidence type="ECO:0000313" key="1">
    <source>
        <dbReference type="EMBL" id="POS79696.1"/>
    </source>
</evidence>
<sequence length="334" mass="37734">MLPHIDYDFDVEGDVILTLEEPNKPFAVWFGEDAPRASDLPRVSEPVLDDEVLRKFRRNDPAWKGALVPPNSGQHQPIDPEGVISEQARVGDEESEEVAPIRFRLSSRHLISASPYFRAILTGPWEESSSRADVGYKLSATDWDESAFKLLMDIIHGNSQNVPRCIDLELLAKVAVLVDYYKCYDVVRFYSDAWIEGLGDEMEINYYSREFVLLLFVSCVFFLDTPFRNLTYEAIRQTKGPLQSLGLPFPEGPLIVAQKLATRSWSAYCTVQCLREASSARGQHAPLMDSVSQRSLALVWHGIPDTRRAVDGMKDFRILIRIVHAELKVSSSPS</sequence>
<name>A0A2P5IB84_DIAHE</name>
<evidence type="ECO:0000313" key="2">
    <source>
        <dbReference type="Proteomes" id="UP000094444"/>
    </source>
</evidence>
<proteinExistence type="predicted"/>
<dbReference type="AlphaFoldDB" id="A0A2P5IB84"/>
<dbReference type="SUPFAM" id="SSF54695">
    <property type="entry name" value="POZ domain"/>
    <property type="match status" value="1"/>
</dbReference>
<dbReference type="OrthoDB" id="5326346at2759"/>
<organism evidence="1 2">
    <name type="scientific">Diaporthe helianthi</name>
    <dbReference type="NCBI Taxonomy" id="158607"/>
    <lineage>
        <taxon>Eukaryota</taxon>
        <taxon>Fungi</taxon>
        <taxon>Dikarya</taxon>
        <taxon>Ascomycota</taxon>
        <taxon>Pezizomycotina</taxon>
        <taxon>Sordariomycetes</taxon>
        <taxon>Sordariomycetidae</taxon>
        <taxon>Diaporthales</taxon>
        <taxon>Diaporthaceae</taxon>
        <taxon>Diaporthe</taxon>
    </lineage>
</organism>
<comment type="caution">
    <text evidence="1">The sequence shown here is derived from an EMBL/GenBank/DDBJ whole genome shotgun (WGS) entry which is preliminary data.</text>
</comment>
<dbReference type="Gene3D" id="3.30.710.10">
    <property type="entry name" value="Potassium Channel Kv1.1, Chain A"/>
    <property type="match status" value="1"/>
</dbReference>
<dbReference type="InterPro" id="IPR011333">
    <property type="entry name" value="SKP1/BTB/POZ_sf"/>
</dbReference>
<dbReference type="STRING" id="158607.A0A2P5IB84"/>
<dbReference type="EMBL" id="MAVT02000094">
    <property type="protein sequence ID" value="POS79696.1"/>
    <property type="molecule type" value="Genomic_DNA"/>
</dbReference>